<proteinExistence type="predicted"/>
<evidence type="ECO:0000313" key="2">
    <source>
        <dbReference type="EMBL" id="DAD18019.1"/>
    </source>
</evidence>
<dbReference type="Proteomes" id="UP000607653">
    <property type="component" value="Unassembled WGS sequence"/>
</dbReference>
<gene>
    <name evidence="2" type="ORF">HUJ06_019482</name>
</gene>
<sequence>MLSRSDEIDPSASVDSVGGLEPDNIPLKQNASIVSLPESGLACSVARALSPLPPDSRLSFKTGENRDERKGLFA</sequence>
<feature type="compositionally biased region" description="Basic and acidic residues" evidence="1">
    <location>
        <begin position="63"/>
        <end position="74"/>
    </location>
</feature>
<keyword evidence="3" id="KW-1185">Reference proteome</keyword>
<dbReference type="AlphaFoldDB" id="A0A822XG93"/>
<feature type="region of interest" description="Disordered" evidence="1">
    <location>
        <begin position="1"/>
        <end position="22"/>
    </location>
</feature>
<protein>
    <submittedName>
        <fullName evidence="2">Uncharacterized protein</fullName>
    </submittedName>
</protein>
<accession>A0A822XG93</accession>
<evidence type="ECO:0000313" key="3">
    <source>
        <dbReference type="Proteomes" id="UP000607653"/>
    </source>
</evidence>
<comment type="caution">
    <text evidence="2">The sequence shown here is derived from an EMBL/GenBank/DDBJ whole genome shotgun (WGS) entry which is preliminary data.</text>
</comment>
<organism evidence="2 3">
    <name type="scientific">Nelumbo nucifera</name>
    <name type="common">Sacred lotus</name>
    <dbReference type="NCBI Taxonomy" id="4432"/>
    <lineage>
        <taxon>Eukaryota</taxon>
        <taxon>Viridiplantae</taxon>
        <taxon>Streptophyta</taxon>
        <taxon>Embryophyta</taxon>
        <taxon>Tracheophyta</taxon>
        <taxon>Spermatophyta</taxon>
        <taxon>Magnoliopsida</taxon>
        <taxon>Proteales</taxon>
        <taxon>Nelumbonaceae</taxon>
        <taxon>Nelumbo</taxon>
    </lineage>
</organism>
<dbReference type="EMBL" id="DUZY01000001">
    <property type="protein sequence ID" value="DAD18019.1"/>
    <property type="molecule type" value="Genomic_DNA"/>
</dbReference>
<name>A0A822XG93_NELNU</name>
<evidence type="ECO:0000256" key="1">
    <source>
        <dbReference type="SAM" id="MobiDB-lite"/>
    </source>
</evidence>
<feature type="region of interest" description="Disordered" evidence="1">
    <location>
        <begin position="54"/>
        <end position="74"/>
    </location>
</feature>
<reference evidence="2 3" key="1">
    <citation type="journal article" date="2020" name="Mol. Biol. Evol.">
        <title>Distinct Expression and Methylation Patterns for Genes with Different Fates following a Single Whole-Genome Duplication in Flowering Plants.</title>
        <authorList>
            <person name="Shi T."/>
            <person name="Rahmani R.S."/>
            <person name="Gugger P.F."/>
            <person name="Wang M."/>
            <person name="Li H."/>
            <person name="Zhang Y."/>
            <person name="Li Z."/>
            <person name="Wang Q."/>
            <person name="Van de Peer Y."/>
            <person name="Marchal K."/>
            <person name="Chen J."/>
        </authorList>
    </citation>
    <scope>NUCLEOTIDE SEQUENCE [LARGE SCALE GENOMIC DNA]</scope>
    <source>
        <tissue evidence="2">Leaf</tissue>
    </source>
</reference>